<name>A0A6A0AIV7_HAELA</name>
<evidence type="ECO:0000313" key="2">
    <source>
        <dbReference type="EMBL" id="GFH32201.1"/>
    </source>
</evidence>
<feature type="compositionally biased region" description="Polar residues" evidence="1">
    <location>
        <begin position="12"/>
        <end position="21"/>
    </location>
</feature>
<dbReference type="EMBL" id="BLLF01006385">
    <property type="protein sequence ID" value="GFH32201.1"/>
    <property type="molecule type" value="Genomic_DNA"/>
</dbReference>
<accession>A0A6A0AIV7</accession>
<keyword evidence="3" id="KW-1185">Reference proteome</keyword>
<sequence length="146" mass="15247">GQASSRGPRGNTGRSGASQSAGDKLHALAVDNYGYLAQALCDVLGRQQEAFDLEKFVIACNEKGPGSNVELMIDVVNFGAMASMVTSQHFVDLNQPLDNAARAASRTSARVTASRHSAAAVRVALLVSDILTLLARCLTGFQAAVV</sequence>
<dbReference type="AlphaFoldDB" id="A0A6A0AIV7"/>
<comment type="caution">
    <text evidence="2">The sequence shown here is derived from an EMBL/GenBank/DDBJ whole genome shotgun (WGS) entry which is preliminary data.</text>
</comment>
<gene>
    <name evidence="2" type="ORF">HaLaN_31382</name>
</gene>
<protein>
    <submittedName>
        <fullName evidence="2">Uncharacterized protein</fullName>
    </submittedName>
</protein>
<feature type="region of interest" description="Disordered" evidence="1">
    <location>
        <begin position="1"/>
        <end position="21"/>
    </location>
</feature>
<feature type="non-terminal residue" evidence="2">
    <location>
        <position position="1"/>
    </location>
</feature>
<dbReference type="Proteomes" id="UP000485058">
    <property type="component" value="Unassembled WGS sequence"/>
</dbReference>
<organism evidence="2 3">
    <name type="scientific">Haematococcus lacustris</name>
    <name type="common">Green alga</name>
    <name type="synonym">Haematococcus pluvialis</name>
    <dbReference type="NCBI Taxonomy" id="44745"/>
    <lineage>
        <taxon>Eukaryota</taxon>
        <taxon>Viridiplantae</taxon>
        <taxon>Chlorophyta</taxon>
        <taxon>core chlorophytes</taxon>
        <taxon>Chlorophyceae</taxon>
        <taxon>CS clade</taxon>
        <taxon>Chlamydomonadales</taxon>
        <taxon>Haematococcaceae</taxon>
        <taxon>Haematococcus</taxon>
    </lineage>
</organism>
<reference evidence="2 3" key="1">
    <citation type="submission" date="2020-02" db="EMBL/GenBank/DDBJ databases">
        <title>Draft genome sequence of Haematococcus lacustris strain NIES-144.</title>
        <authorList>
            <person name="Morimoto D."/>
            <person name="Nakagawa S."/>
            <person name="Yoshida T."/>
            <person name="Sawayama S."/>
        </authorList>
    </citation>
    <scope>NUCLEOTIDE SEQUENCE [LARGE SCALE GENOMIC DNA]</scope>
    <source>
        <strain evidence="2 3">NIES-144</strain>
    </source>
</reference>
<feature type="non-terminal residue" evidence="2">
    <location>
        <position position="146"/>
    </location>
</feature>
<evidence type="ECO:0000313" key="3">
    <source>
        <dbReference type="Proteomes" id="UP000485058"/>
    </source>
</evidence>
<evidence type="ECO:0000256" key="1">
    <source>
        <dbReference type="SAM" id="MobiDB-lite"/>
    </source>
</evidence>
<proteinExistence type="predicted"/>